<evidence type="ECO:0000313" key="12">
    <source>
        <dbReference type="RefSeq" id="XP_006824937.1"/>
    </source>
</evidence>
<keyword evidence="7 9" id="KW-0472">Membrane</keyword>
<keyword evidence="6 9" id="KW-1133">Transmembrane helix</keyword>
<keyword evidence="5 9" id="KW-0812">Transmembrane</keyword>
<evidence type="ECO:0000313" key="11">
    <source>
        <dbReference type="Proteomes" id="UP000694865"/>
    </source>
</evidence>
<protein>
    <submittedName>
        <fullName evidence="12">Sodium/potassium/calcium exchanger 3-like</fullName>
    </submittedName>
</protein>
<gene>
    <name evidence="12" type="primary">LOC100368700</name>
</gene>
<keyword evidence="11" id="KW-1185">Reference proteome</keyword>
<dbReference type="GeneID" id="100368700"/>
<evidence type="ECO:0000256" key="7">
    <source>
        <dbReference type="ARBA" id="ARBA00023136"/>
    </source>
</evidence>
<proteinExistence type="inferred from homology"/>
<accession>A0ABM0MY46</accession>
<keyword evidence="4" id="KW-0109">Calcium transport</keyword>
<comment type="subcellular location">
    <subcellularLocation>
        <location evidence="1">Membrane</location>
        <topology evidence="1">Multi-pass membrane protein</topology>
    </subcellularLocation>
</comment>
<dbReference type="Proteomes" id="UP000694865">
    <property type="component" value="Unplaced"/>
</dbReference>
<feature type="transmembrane region" description="Helical" evidence="9">
    <location>
        <begin position="496"/>
        <end position="514"/>
    </location>
</feature>
<dbReference type="Gene3D" id="1.20.1420.30">
    <property type="entry name" value="NCX, central ion-binding region"/>
    <property type="match status" value="2"/>
</dbReference>
<evidence type="ECO:0000256" key="3">
    <source>
        <dbReference type="ARBA" id="ARBA00022449"/>
    </source>
</evidence>
<evidence type="ECO:0000256" key="5">
    <source>
        <dbReference type="ARBA" id="ARBA00022692"/>
    </source>
</evidence>
<reference evidence="12" key="1">
    <citation type="submission" date="2025-08" db="UniProtKB">
        <authorList>
            <consortium name="RefSeq"/>
        </authorList>
    </citation>
    <scope>IDENTIFICATION</scope>
    <source>
        <tissue evidence="12">Testes</tissue>
    </source>
</reference>
<feature type="transmembrane region" description="Helical" evidence="9">
    <location>
        <begin position="65"/>
        <end position="90"/>
    </location>
</feature>
<dbReference type="InterPro" id="IPR004481">
    <property type="entry name" value="K/Na/Ca-exchanger"/>
</dbReference>
<comment type="similarity">
    <text evidence="2">Belongs to the Ca(2+):cation antiporter (CaCA) (TC 2.A.19) family. SLC24A subfamily.</text>
</comment>
<feature type="domain" description="Sodium/calcium exchanger membrane region" evidence="10">
    <location>
        <begin position="361"/>
        <end position="512"/>
    </location>
</feature>
<organism evidence="11 12">
    <name type="scientific">Saccoglossus kowalevskii</name>
    <name type="common">Acorn worm</name>
    <dbReference type="NCBI Taxonomy" id="10224"/>
    <lineage>
        <taxon>Eukaryota</taxon>
        <taxon>Metazoa</taxon>
        <taxon>Hemichordata</taxon>
        <taxon>Enteropneusta</taxon>
        <taxon>Harrimaniidae</taxon>
        <taxon>Saccoglossus</taxon>
    </lineage>
</organism>
<name>A0ABM0MY46_SACKO</name>
<evidence type="ECO:0000256" key="6">
    <source>
        <dbReference type="ARBA" id="ARBA00022989"/>
    </source>
</evidence>
<feature type="transmembrane region" description="Helical" evidence="9">
    <location>
        <begin position="397"/>
        <end position="419"/>
    </location>
</feature>
<feature type="transmembrane region" description="Helical" evidence="9">
    <location>
        <begin position="129"/>
        <end position="148"/>
    </location>
</feature>
<dbReference type="Pfam" id="PF01699">
    <property type="entry name" value="Na_Ca_ex"/>
    <property type="match status" value="2"/>
</dbReference>
<dbReference type="PANTHER" id="PTHR10846">
    <property type="entry name" value="SODIUM/POTASSIUM/CALCIUM EXCHANGER"/>
    <property type="match status" value="1"/>
</dbReference>
<feature type="region of interest" description="Disordered" evidence="8">
    <location>
        <begin position="283"/>
        <end position="319"/>
    </location>
</feature>
<keyword evidence="3" id="KW-0050">Antiport</keyword>
<dbReference type="InterPro" id="IPR044880">
    <property type="entry name" value="NCX_ion-bd_dom_sf"/>
</dbReference>
<evidence type="ECO:0000256" key="4">
    <source>
        <dbReference type="ARBA" id="ARBA00022568"/>
    </source>
</evidence>
<dbReference type="InterPro" id="IPR004837">
    <property type="entry name" value="NaCa_Exmemb"/>
</dbReference>
<keyword evidence="4" id="KW-0406">Ion transport</keyword>
<evidence type="ECO:0000259" key="10">
    <source>
        <dbReference type="Pfam" id="PF01699"/>
    </source>
</evidence>
<feature type="transmembrane region" description="Helical" evidence="9">
    <location>
        <begin position="26"/>
        <end position="44"/>
    </location>
</feature>
<feature type="compositionally biased region" description="Basic and acidic residues" evidence="8">
    <location>
        <begin position="303"/>
        <end position="314"/>
    </location>
</feature>
<dbReference type="RefSeq" id="XP_006824937.1">
    <property type="nucleotide sequence ID" value="XM_006824874.1"/>
</dbReference>
<evidence type="ECO:0000256" key="1">
    <source>
        <dbReference type="ARBA" id="ARBA00004141"/>
    </source>
</evidence>
<dbReference type="NCBIfam" id="TIGR00367">
    <property type="entry name" value="calcium/sodium antiporter"/>
    <property type="match status" value="1"/>
</dbReference>
<feature type="transmembrane region" description="Helical" evidence="9">
    <location>
        <begin position="96"/>
        <end position="117"/>
    </location>
</feature>
<evidence type="ECO:0000256" key="2">
    <source>
        <dbReference type="ARBA" id="ARBA00005364"/>
    </source>
</evidence>
<keyword evidence="4" id="KW-0813">Transport</keyword>
<sequence>MRWLNCSIHEFPPDYFTNRQREKGALALHALCVVYMFVALALICDDYFVPSLEKICLRLDLSEDVAGATFMAAGSSAPELFTSVIGVFIAKGDVGVGTIVGSAVFNMLVIIGLCGLFAGQVVPLNWWPLFRDSIIYSLAVVALLLVLYDGTVSWWESLIMLCMYGGYIVIMKLNPKIVDWLDKKSEKRRKKRTKKLEENDKCKDGPGCTTVMIPLQSVNNTPSPSSPDEDKSQVFMVDEYIYNSPKRLTFPDAGLRLMLSSHFPARTRMRSACWMIIAEKKTNGHQHPNHKDSLEGRVNGEACHTDTEDDSKGSEEDEDDWGICTIPNTCFGVTKWIITWPLSVIMHFTIPDCRKRRWERWYLVTFFMSIIYIMLFSYLMVWMVCLIGYTLGIPDTIMGITFLAAGTSVPDAMASLIVARQGMGDMAVSNSVGSNIFDILLGLALPWFLKTTVINYGSIVVINSRGLRYSVILLFGSVALTVGCIHCNGWKLNKKMGFALICVYIVFLVFTVLIEFNVLGYVNPPICKH</sequence>
<keyword evidence="4" id="KW-0106">Calcium</keyword>
<feature type="transmembrane region" description="Helical" evidence="9">
    <location>
        <begin position="469"/>
        <end position="489"/>
    </location>
</feature>
<dbReference type="PANTHER" id="PTHR10846:SF73">
    <property type="entry name" value="SODIUM_CALCIUM EXCHANGER MEMBRANE REGION DOMAIN-CONTAINING PROTEIN"/>
    <property type="match status" value="1"/>
</dbReference>
<evidence type="ECO:0000256" key="8">
    <source>
        <dbReference type="SAM" id="MobiDB-lite"/>
    </source>
</evidence>
<evidence type="ECO:0000256" key="9">
    <source>
        <dbReference type="SAM" id="Phobius"/>
    </source>
</evidence>
<feature type="domain" description="Sodium/calcium exchanger membrane region" evidence="10">
    <location>
        <begin position="30"/>
        <end position="171"/>
    </location>
</feature>
<feature type="transmembrane region" description="Helical" evidence="9">
    <location>
        <begin position="361"/>
        <end position="391"/>
    </location>
</feature>